<dbReference type="Pfam" id="PF00155">
    <property type="entry name" value="Aminotran_1_2"/>
    <property type="match status" value="1"/>
</dbReference>
<dbReference type="CDD" id="cd00609">
    <property type="entry name" value="AAT_like"/>
    <property type="match status" value="1"/>
</dbReference>
<dbReference type="Proteomes" id="UP000192917">
    <property type="component" value="Unassembled WGS sequence"/>
</dbReference>
<dbReference type="PANTHER" id="PTHR43643:SF6">
    <property type="entry name" value="HISTIDINOL-PHOSPHATE AMINOTRANSFERASE"/>
    <property type="match status" value="1"/>
</dbReference>
<evidence type="ECO:0000256" key="8">
    <source>
        <dbReference type="ARBA" id="ARBA00023102"/>
    </source>
</evidence>
<evidence type="ECO:0000256" key="2">
    <source>
        <dbReference type="ARBA" id="ARBA00007970"/>
    </source>
</evidence>
<dbReference type="RefSeq" id="WP_085125072.1">
    <property type="nucleotide sequence ID" value="NZ_FWZX01000024.1"/>
</dbReference>
<evidence type="ECO:0000259" key="10">
    <source>
        <dbReference type="Pfam" id="PF00155"/>
    </source>
</evidence>
<dbReference type="AlphaFoldDB" id="A0A1Y6CH72"/>
<comment type="pathway">
    <text evidence="1">Amino-acid biosynthesis; L-histidine biosynthesis; L-histidine from 5-phospho-alpha-D-ribose 1-diphosphate: step 7/9.</text>
</comment>
<dbReference type="EMBL" id="FWZX01000024">
    <property type="protein sequence ID" value="SMF62435.1"/>
    <property type="molecule type" value="Genomic_DNA"/>
</dbReference>
<dbReference type="EC" id="2.6.1.9" evidence="3"/>
<organism evidence="11 12">
    <name type="scientific">Tistlia consotensis USBA 355</name>
    <dbReference type="NCBI Taxonomy" id="560819"/>
    <lineage>
        <taxon>Bacteria</taxon>
        <taxon>Pseudomonadati</taxon>
        <taxon>Pseudomonadota</taxon>
        <taxon>Alphaproteobacteria</taxon>
        <taxon>Rhodospirillales</taxon>
        <taxon>Rhodovibrionaceae</taxon>
        <taxon>Tistlia</taxon>
    </lineage>
</organism>
<keyword evidence="7" id="KW-0663">Pyridoxal phosphate</keyword>
<sequence length="384" mass="41685">MSEAPRPSPLLRPAFTGLLEALPATTPFVGPETLERRRGGVFALRLGANESAFGVSPRVQAVLHRESERANWYCDPEHHELREALAARLGVTRGNLVVGEGIDGLLGLIVRAFVEPGEAVVTSLGAYPTFNYQVNGYGGRLVFVPYREAGDNDLEALLAAARRERAKLLYLANPDNPSGSFHGRDAVTALLEGLPENCLLLLDEAYAEFAPAEELLPVEAEDPRLIRLRTFSKAHGLAGMRVGYAVAAREIVAAFDKIRLHFGVGRLAQLAAAAALDDQAFAGTVVRSVAEGREDYRRLGQRLDLPTLPSLTNFVAFDLGSAGRSIRMVELLGERGVFVRRPGQPPLDRYVRVTVGTEEERAAFAPLFADALEALGEERLEPAE</sequence>
<dbReference type="SUPFAM" id="SSF53383">
    <property type="entry name" value="PLP-dependent transferases"/>
    <property type="match status" value="1"/>
</dbReference>
<keyword evidence="5" id="KW-0028">Amino-acid biosynthesis</keyword>
<keyword evidence="12" id="KW-1185">Reference proteome</keyword>
<dbReference type="GO" id="GO:0030170">
    <property type="term" value="F:pyridoxal phosphate binding"/>
    <property type="evidence" value="ECO:0007669"/>
    <property type="project" value="InterPro"/>
</dbReference>
<dbReference type="PANTHER" id="PTHR43643">
    <property type="entry name" value="HISTIDINOL-PHOSPHATE AMINOTRANSFERASE 2"/>
    <property type="match status" value="1"/>
</dbReference>
<evidence type="ECO:0000256" key="4">
    <source>
        <dbReference type="ARBA" id="ARBA00022576"/>
    </source>
</evidence>
<proteinExistence type="inferred from homology"/>
<keyword evidence="4 11" id="KW-0032">Aminotransferase</keyword>
<dbReference type="Gene3D" id="3.90.1150.10">
    <property type="entry name" value="Aspartate Aminotransferase, domain 1"/>
    <property type="match status" value="1"/>
</dbReference>
<protein>
    <recommendedName>
        <fullName evidence="3">histidinol-phosphate transaminase</fullName>
        <ecNumber evidence="3">2.6.1.9</ecNumber>
    </recommendedName>
</protein>
<gene>
    <name evidence="11" type="ORF">SAMN05428998_12415</name>
</gene>
<dbReference type="InterPro" id="IPR050106">
    <property type="entry name" value="HistidinolP_aminotransfase"/>
</dbReference>
<evidence type="ECO:0000256" key="3">
    <source>
        <dbReference type="ARBA" id="ARBA00012748"/>
    </source>
</evidence>
<feature type="domain" description="Aminotransferase class I/classII large" evidence="10">
    <location>
        <begin position="44"/>
        <end position="361"/>
    </location>
</feature>
<dbReference type="InterPro" id="IPR015421">
    <property type="entry name" value="PyrdxlP-dep_Trfase_major"/>
</dbReference>
<reference evidence="11 12" key="1">
    <citation type="submission" date="2017-04" db="EMBL/GenBank/DDBJ databases">
        <authorList>
            <person name="Afonso C.L."/>
            <person name="Miller P.J."/>
            <person name="Scott M.A."/>
            <person name="Spackman E."/>
            <person name="Goraichik I."/>
            <person name="Dimitrov K.M."/>
            <person name="Suarez D.L."/>
            <person name="Swayne D.E."/>
        </authorList>
    </citation>
    <scope>NUCLEOTIDE SEQUENCE [LARGE SCALE GENOMIC DNA]</scope>
    <source>
        <strain evidence="11 12">USBA 355</strain>
    </source>
</reference>
<name>A0A1Y6CH72_9PROT</name>
<dbReference type="InterPro" id="IPR004839">
    <property type="entry name" value="Aminotransferase_I/II_large"/>
</dbReference>
<comment type="catalytic activity">
    <reaction evidence="9">
        <text>L-histidinol phosphate + 2-oxoglutarate = 3-(imidazol-4-yl)-2-oxopropyl phosphate + L-glutamate</text>
        <dbReference type="Rhea" id="RHEA:23744"/>
        <dbReference type="ChEBI" id="CHEBI:16810"/>
        <dbReference type="ChEBI" id="CHEBI:29985"/>
        <dbReference type="ChEBI" id="CHEBI:57766"/>
        <dbReference type="ChEBI" id="CHEBI:57980"/>
        <dbReference type="EC" id="2.6.1.9"/>
    </reaction>
</comment>
<dbReference type="GO" id="GO:0000105">
    <property type="term" value="P:L-histidine biosynthetic process"/>
    <property type="evidence" value="ECO:0007669"/>
    <property type="project" value="UniProtKB-KW"/>
</dbReference>
<evidence type="ECO:0000256" key="6">
    <source>
        <dbReference type="ARBA" id="ARBA00022679"/>
    </source>
</evidence>
<dbReference type="GO" id="GO:0004400">
    <property type="term" value="F:histidinol-phosphate transaminase activity"/>
    <property type="evidence" value="ECO:0007669"/>
    <property type="project" value="UniProtKB-EC"/>
</dbReference>
<evidence type="ECO:0000256" key="5">
    <source>
        <dbReference type="ARBA" id="ARBA00022605"/>
    </source>
</evidence>
<keyword evidence="6 11" id="KW-0808">Transferase</keyword>
<evidence type="ECO:0000256" key="1">
    <source>
        <dbReference type="ARBA" id="ARBA00005011"/>
    </source>
</evidence>
<dbReference type="InterPro" id="IPR015422">
    <property type="entry name" value="PyrdxlP-dep_Trfase_small"/>
</dbReference>
<evidence type="ECO:0000313" key="11">
    <source>
        <dbReference type="EMBL" id="SMF62435.1"/>
    </source>
</evidence>
<dbReference type="Gene3D" id="3.40.640.10">
    <property type="entry name" value="Type I PLP-dependent aspartate aminotransferase-like (Major domain)"/>
    <property type="match status" value="1"/>
</dbReference>
<dbReference type="STRING" id="560819.SAMN05428998_12415"/>
<evidence type="ECO:0000313" key="12">
    <source>
        <dbReference type="Proteomes" id="UP000192917"/>
    </source>
</evidence>
<evidence type="ECO:0000256" key="9">
    <source>
        <dbReference type="ARBA" id="ARBA00047481"/>
    </source>
</evidence>
<evidence type="ECO:0000256" key="7">
    <source>
        <dbReference type="ARBA" id="ARBA00022898"/>
    </source>
</evidence>
<comment type="similarity">
    <text evidence="2">Belongs to the class-II pyridoxal-phosphate-dependent aminotransferase family. Histidinol-phosphate aminotransferase subfamily.</text>
</comment>
<dbReference type="InterPro" id="IPR015424">
    <property type="entry name" value="PyrdxlP-dep_Trfase"/>
</dbReference>
<accession>A0A1Y6CH72</accession>
<keyword evidence="8" id="KW-0368">Histidine biosynthesis</keyword>